<evidence type="ECO:0000313" key="5">
    <source>
        <dbReference type="Proteomes" id="UP001190700"/>
    </source>
</evidence>
<proteinExistence type="predicted"/>
<dbReference type="AlphaFoldDB" id="A0AAE0FYW0"/>
<keyword evidence="3" id="KW-0812">Transmembrane</keyword>
<feature type="region of interest" description="Disordered" evidence="2">
    <location>
        <begin position="422"/>
        <end position="444"/>
    </location>
</feature>
<keyword evidence="5" id="KW-1185">Reference proteome</keyword>
<evidence type="ECO:0000313" key="4">
    <source>
        <dbReference type="EMBL" id="KAK3267816.1"/>
    </source>
</evidence>
<feature type="transmembrane region" description="Helical" evidence="3">
    <location>
        <begin position="222"/>
        <end position="242"/>
    </location>
</feature>
<dbReference type="Proteomes" id="UP001190700">
    <property type="component" value="Unassembled WGS sequence"/>
</dbReference>
<name>A0AAE0FYW0_9CHLO</name>
<gene>
    <name evidence="4" type="ORF">CYMTET_23650</name>
</gene>
<reference evidence="4 5" key="1">
    <citation type="journal article" date="2015" name="Genome Biol. Evol.">
        <title>Comparative Genomics of a Bacterivorous Green Alga Reveals Evolutionary Causalities and Consequences of Phago-Mixotrophic Mode of Nutrition.</title>
        <authorList>
            <person name="Burns J.A."/>
            <person name="Paasch A."/>
            <person name="Narechania A."/>
            <person name="Kim E."/>
        </authorList>
    </citation>
    <scope>NUCLEOTIDE SEQUENCE [LARGE SCALE GENOMIC DNA]</scope>
    <source>
        <strain evidence="4 5">PLY_AMNH</strain>
    </source>
</reference>
<protein>
    <submittedName>
        <fullName evidence="4">Uncharacterized protein</fullName>
    </submittedName>
</protein>
<comment type="caution">
    <text evidence="4">The sequence shown here is derived from an EMBL/GenBank/DDBJ whole genome shotgun (WGS) entry which is preliminary data.</text>
</comment>
<evidence type="ECO:0000256" key="3">
    <source>
        <dbReference type="SAM" id="Phobius"/>
    </source>
</evidence>
<organism evidence="4 5">
    <name type="scientific">Cymbomonas tetramitiformis</name>
    <dbReference type="NCBI Taxonomy" id="36881"/>
    <lineage>
        <taxon>Eukaryota</taxon>
        <taxon>Viridiplantae</taxon>
        <taxon>Chlorophyta</taxon>
        <taxon>Pyramimonadophyceae</taxon>
        <taxon>Pyramimonadales</taxon>
        <taxon>Pyramimonadaceae</taxon>
        <taxon>Cymbomonas</taxon>
    </lineage>
</organism>
<keyword evidence="3" id="KW-0472">Membrane</keyword>
<sequence>MLSEIQSYLAESLVEMPQPVVPEVPPTARAPHSGSGGMKVDLVSLHLYHLLNIPSTAAQLKRRIRDLQKNLQCSRGEVNSLRDMAESVGHSKSFRVQQQVQVNTKNLEDEFRANERASASIGILQVVLAGSLAFDIIDRAHGLYLGIAAEIEWCEWPLPAPPPPPPPPSYVGMHYAGLLLPRGGKLWVSTLRYGCTGDHVARTPAVSRSADLRKSPVYDTPGLLFVVNMLWWIILGVFIQWVMRILGRRQSQGILAVRYRMVPPCITSLGLAAAICWTLPRCCCHLLRPASVLLPSAVPRLGAAAICCAPPRCCCHLLRPASVLLPSGVTPGGLRRGLILPILQVNEKIDIDRFLDYISTKKVVTEDVDTDALSCTKKFVWTERAAKHWRGGPPKIEIVVDMEFQFLLKCFIQVGEHEEGRGVGERSVDPSDGICGARAAQQPL</sequence>
<evidence type="ECO:0000256" key="2">
    <source>
        <dbReference type="SAM" id="MobiDB-lite"/>
    </source>
</evidence>
<accession>A0AAE0FYW0</accession>
<feature type="coiled-coil region" evidence="1">
    <location>
        <begin position="57"/>
        <end position="84"/>
    </location>
</feature>
<keyword evidence="3" id="KW-1133">Transmembrane helix</keyword>
<dbReference type="EMBL" id="LGRX02012183">
    <property type="protein sequence ID" value="KAK3267816.1"/>
    <property type="molecule type" value="Genomic_DNA"/>
</dbReference>
<keyword evidence="1" id="KW-0175">Coiled coil</keyword>
<evidence type="ECO:0000256" key="1">
    <source>
        <dbReference type="SAM" id="Coils"/>
    </source>
</evidence>